<dbReference type="Gene3D" id="1.10.340.50">
    <property type="match status" value="1"/>
</dbReference>
<reference evidence="2 3" key="1">
    <citation type="journal article" date="2011" name="J. Genet. Genomics">
        <title>Unraveling the Acidithiobacillus caldus complete genome and its central metabolisms for carbon assimilation.</title>
        <authorList>
            <person name="You X.Y."/>
            <person name="Guo X."/>
            <person name="Zheng H.J."/>
            <person name="Zhang M.J."/>
            <person name="Liu L.J."/>
            <person name="Zhu Y.Q."/>
            <person name="Zhu B."/>
            <person name="Wang S.Y."/>
            <person name="Zhao G.P."/>
            <person name="Poetsch A."/>
            <person name="Jiang C.Y."/>
            <person name="Liu S.J."/>
        </authorList>
    </citation>
    <scope>NUCLEOTIDE SEQUENCE [LARGE SCALE GENOMIC DNA]</scope>
    <source>
        <strain evidence="2 3">SM-1</strain>
    </source>
</reference>
<accession>F9ZR28</accession>
<keyword evidence="3" id="KW-1185">Reference proteome</keyword>
<feature type="region of interest" description="Disordered" evidence="1">
    <location>
        <begin position="31"/>
        <end position="63"/>
    </location>
</feature>
<dbReference type="KEGG" id="acu:Atc_2075"/>
<sequence>MPYSEVKAIAKSIATWTWKKITPQGLRELIERTHSPEKQRERGKLATNQAEFANTGGKGQRRI</sequence>
<feature type="compositionally biased region" description="Basic and acidic residues" evidence="1">
    <location>
        <begin position="31"/>
        <end position="44"/>
    </location>
</feature>
<evidence type="ECO:0000313" key="3">
    <source>
        <dbReference type="Proteomes" id="UP000006135"/>
    </source>
</evidence>
<dbReference type="HOGENOM" id="CLU_2875407_0_0_6"/>
<dbReference type="AlphaFoldDB" id="F9ZR28"/>
<name>F9ZR28_ACICS</name>
<dbReference type="Proteomes" id="UP000006135">
    <property type="component" value="Chromosome"/>
</dbReference>
<organism evidence="2 3">
    <name type="scientific">Acidithiobacillus caldus (strain SM-1)</name>
    <dbReference type="NCBI Taxonomy" id="990288"/>
    <lineage>
        <taxon>Bacteria</taxon>
        <taxon>Pseudomonadati</taxon>
        <taxon>Pseudomonadota</taxon>
        <taxon>Acidithiobacillia</taxon>
        <taxon>Acidithiobacillales</taxon>
        <taxon>Acidithiobacillaceae</taxon>
        <taxon>Acidithiobacillus</taxon>
    </lineage>
</organism>
<evidence type="ECO:0000313" key="2">
    <source>
        <dbReference type="EMBL" id="AEK58723.1"/>
    </source>
</evidence>
<gene>
    <name evidence="2" type="ordered locus">Atc_2075</name>
</gene>
<dbReference type="STRING" id="990288.Atc_2075"/>
<protein>
    <submittedName>
        <fullName evidence="2">RepA protein</fullName>
    </submittedName>
</protein>
<dbReference type="EMBL" id="CP002573">
    <property type="protein sequence ID" value="AEK58723.1"/>
    <property type="molecule type" value="Genomic_DNA"/>
</dbReference>
<proteinExistence type="predicted"/>
<evidence type="ECO:0000256" key="1">
    <source>
        <dbReference type="SAM" id="MobiDB-lite"/>
    </source>
</evidence>